<reference evidence="1 2" key="1">
    <citation type="journal article" date="2018" name="Front. Plant Sci.">
        <title>Red Clover (Trifolium pratense) and Zigzag Clover (T. medium) - A Picture of Genomic Similarities and Differences.</title>
        <authorList>
            <person name="Dluhosova J."/>
            <person name="Istvanek J."/>
            <person name="Nedelnik J."/>
            <person name="Repkova J."/>
        </authorList>
    </citation>
    <scope>NUCLEOTIDE SEQUENCE [LARGE SCALE GENOMIC DNA]</scope>
    <source>
        <strain evidence="2">cv. 10/8</strain>
        <tissue evidence="1">Leaf</tissue>
    </source>
</reference>
<proteinExistence type="predicted"/>
<keyword evidence="2" id="KW-1185">Reference proteome</keyword>
<evidence type="ECO:0000313" key="2">
    <source>
        <dbReference type="Proteomes" id="UP000265520"/>
    </source>
</evidence>
<dbReference type="AlphaFoldDB" id="A0A392T6T8"/>
<evidence type="ECO:0000313" key="1">
    <source>
        <dbReference type="EMBL" id="MCI55886.1"/>
    </source>
</evidence>
<accession>A0A392T6T8</accession>
<sequence length="42" mass="4797">YQAYQRWLSSYSSSAYSGGKYSPVVLDWATSWPKSTAARFNE</sequence>
<feature type="non-terminal residue" evidence="1">
    <location>
        <position position="1"/>
    </location>
</feature>
<protein>
    <submittedName>
        <fullName evidence="1">Uncharacterized protein</fullName>
    </submittedName>
</protein>
<dbReference type="EMBL" id="LXQA010503324">
    <property type="protein sequence ID" value="MCI55886.1"/>
    <property type="molecule type" value="Genomic_DNA"/>
</dbReference>
<name>A0A392T6T8_9FABA</name>
<organism evidence="1 2">
    <name type="scientific">Trifolium medium</name>
    <dbReference type="NCBI Taxonomy" id="97028"/>
    <lineage>
        <taxon>Eukaryota</taxon>
        <taxon>Viridiplantae</taxon>
        <taxon>Streptophyta</taxon>
        <taxon>Embryophyta</taxon>
        <taxon>Tracheophyta</taxon>
        <taxon>Spermatophyta</taxon>
        <taxon>Magnoliopsida</taxon>
        <taxon>eudicotyledons</taxon>
        <taxon>Gunneridae</taxon>
        <taxon>Pentapetalae</taxon>
        <taxon>rosids</taxon>
        <taxon>fabids</taxon>
        <taxon>Fabales</taxon>
        <taxon>Fabaceae</taxon>
        <taxon>Papilionoideae</taxon>
        <taxon>50 kb inversion clade</taxon>
        <taxon>NPAAA clade</taxon>
        <taxon>Hologalegina</taxon>
        <taxon>IRL clade</taxon>
        <taxon>Trifolieae</taxon>
        <taxon>Trifolium</taxon>
    </lineage>
</organism>
<comment type="caution">
    <text evidence="1">The sequence shown here is derived from an EMBL/GenBank/DDBJ whole genome shotgun (WGS) entry which is preliminary data.</text>
</comment>
<dbReference type="Proteomes" id="UP000265520">
    <property type="component" value="Unassembled WGS sequence"/>
</dbReference>